<keyword evidence="7" id="KW-1003">Cell membrane</keyword>
<dbReference type="RefSeq" id="XP_022082072.1">
    <property type="nucleotide sequence ID" value="XM_022226380.1"/>
</dbReference>
<keyword evidence="12" id="KW-0472">Membrane</keyword>
<keyword evidence="11" id="KW-0496">Mitochondrion</keyword>
<dbReference type="PANTHER" id="PTHR17490">
    <property type="entry name" value="SUA5"/>
    <property type="match status" value="1"/>
</dbReference>
<dbReference type="GO" id="GO:0006450">
    <property type="term" value="P:regulation of translational fidelity"/>
    <property type="evidence" value="ECO:0007669"/>
    <property type="project" value="TreeGrafter"/>
</dbReference>
<comment type="similarity">
    <text evidence="4">Belongs to the SUA5 family.</text>
</comment>
<dbReference type="GeneID" id="110974604"/>
<evidence type="ECO:0000256" key="12">
    <source>
        <dbReference type="ARBA" id="ARBA00023136"/>
    </source>
</evidence>
<evidence type="ECO:0000256" key="14">
    <source>
        <dbReference type="ARBA" id="ARBA00058524"/>
    </source>
</evidence>
<evidence type="ECO:0000256" key="5">
    <source>
        <dbReference type="ARBA" id="ARBA00012584"/>
    </source>
</evidence>
<comment type="function">
    <text evidence="14">Cytoplasmic and mitochondrial threonylcarbamoyl-AMP synthase required for the formation of a threonylcarbamoyl group on adenosine at position 37 (t(6)A37) in tRNAs that read codons beginning with adenine. Catalyzes the conversion of L-threonine, HCO(3)(-)/CO(2) and ATP to give threonylcarbamoyl-AMP (TC-AMP) as the acyladenylate intermediate, with the release of diphosphate. Participates in t(6)A37 formation in cytoplasmic and mitochondrial tRNAs. May regulate the activity of some transporters.</text>
</comment>
<evidence type="ECO:0000256" key="7">
    <source>
        <dbReference type="ARBA" id="ARBA00022475"/>
    </source>
</evidence>
<evidence type="ECO:0000256" key="13">
    <source>
        <dbReference type="ARBA" id="ARBA00048366"/>
    </source>
</evidence>
<dbReference type="GO" id="GO:0000049">
    <property type="term" value="F:tRNA binding"/>
    <property type="evidence" value="ECO:0007669"/>
    <property type="project" value="TreeGrafter"/>
</dbReference>
<dbReference type="GO" id="GO:0003725">
    <property type="term" value="F:double-stranded RNA binding"/>
    <property type="evidence" value="ECO:0007669"/>
    <property type="project" value="InterPro"/>
</dbReference>
<dbReference type="OrthoDB" id="3648309at2759"/>
<keyword evidence="10" id="KW-0809">Transit peptide</keyword>
<comment type="subunit">
    <text evidence="15">Interacts with RSC1A1.</text>
</comment>
<evidence type="ECO:0000256" key="10">
    <source>
        <dbReference type="ARBA" id="ARBA00022946"/>
    </source>
</evidence>
<comment type="catalytic activity">
    <reaction evidence="13">
        <text>L-threonine + hydrogencarbonate + ATP = L-threonylcarbamoyladenylate + diphosphate + H2O</text>
        <dbReference type="Rhea" id="RHEA:36407"/>
        <dbReference type="ChEBI" id="CHEBI:15377"/>
        <dbReference type="ChEBI" id="CHEBI:17544"/>
        <dbReference type="ChEBI" id="CHEBI:30616"/>
        <dbReference type="ChEBI" id="CHEBI:33019"/>
        <dbReference type="ChEBI" id="CHEBI:57926"/>
        <dbReference type="ChEBI" id="CHEBI:73682"/>
        <dbReference type="EC" id="2.7.7.87"/>
    </reaction>
</comment>
<evidence type="ECO:0000256" key="9">
    <source>
        <dbReference type="ARBA" id="ARBA00022679"/>
    </source>
</evidence>
<sequence>MFHIRYTTYRRLTRIALKYWSNFLKEFSGDSQIRTVGMARLIKLGNAAGKYDNHHAVSAAVESLQAGHVIAVPTDTIYGVAALAQSTASVKQLYNIKGRNGNNPIAICVGDIEDLQKWSEVPVSTSLLSDLLPGPVTLVFKRRPELNPELNPFTSLVGIRIPDYPFIREVARAVGSPLALTSANISATRSTLAVQEFEELWPKLDLILDGGQLGDTVEARLGSTVVNLSIPGQFTIIRPGSAHSKTVDILSKKHGLLETR</sequence>
<keyword evidence="9" id="KW-0808">Transferase</keyword>
<accession>A0A8B7XPH6</accession>
<dbReference type="SUPFAM" id="SSF55821">
    <property type="entry name" value="YrdC/RibB"/>
    <property type="match status" value="1"/>
</dbReference>
<keyword evidence="8" id="KW-0963">Cytoplasm</keyword>
<dbReference type="PROSITE" id="PS51163">
    <property type="entry name" value="YRDC"/>
    <property type="match status" value="1"/>
</dbReference>
<dbReference type="GO" id="GO:0061710">
    <property type="term" value="F:L-threonylcarbamoyladenylate synthase"/>
    <property type="evidence" value="ECO:0007669"/>
    <property type="project" value="UniProtKB-EC"/>
</dbReference>
<evidence type="ECO:0000313" key="18">
    <source>
        <dbReference type="RefSeq" id="XP_022082072.1"/>
    </source>
</evidence>
<dbReference type="AlphaFoldDB" id="A0A8B7XPH6"/>
<dbReference type="FunFam" id="3.90.870.10:FF:000007">
    <property type="entry name" value="YrdC N6-threonylcarbamoyltransferase domain containing"/>
    <property type="match status" value="1"/>
</dbReference>
<dbReference type="Gene3D" id="3.90.870.10">
    <property type="entry name" value="DHBP synthase"/>
    <property type="match status" value="1"/>
</dbReference>
<dbReference type="KEGG" id="aplc:110974604"/>
<dbReference type="InterPro" id="IPR050156">
    <property type="entry name" value="TC-AMP_synthase_SUA5"/>
</dbReference>
<evidence type="ECO:0000313" key="17">
    <source>
        <dbReference type="Proteomes" id="UP000694845"/>
    </source>
</evidence>
<evidence type="ECO:0000256" key="4">
    <source>
        <dbReference type="ARBA" id="ARBA00007663"/>
    </source>
</evidence>
<dbReference type="EC" id="2.7.7.87" evidence="5"/>
<evidence type="ECO:0000259" key="16">
    <source>
        <dbReference type="PROSITE" id="PS51163"/>
    </source>
</evidence>
<evidence type="ECO:0000256" key="15">
    <source>
        <dbReference type="ARBA" id="ARBA00063146"/>
    </source>
</evidence>
<evidence type="ECO:0000256" key="8">
    <source>
        <dbReference type="ARBA" id="ARBA00022490"/>
    </source>
</evidence>
<dbReference type="GO" id="GO:0005886">
    <property type="term" value="C:plasma membrane"/>
    <property type="evidence" value="ECO:0007669"/>
    <property type="project" value="UniProtKB-SubCell"/>
</dbReference>
<comment type="subcellular location">
    <subcellularLocation>
        <location evidence="2">Cell membrane</location>
        <topology evidence="2">Peripheral membrane protein</topology>
    </subcellularLocation>
    <subcellularLocation>
        <location evidence="3">Cytoplasm</location>
    </subcellularLocation>
    <subcellularLocation>
        <location evidence="1">Mitochondrion</location>
    </subcellularLocation>
</comment>
<dbReference type="CTD" id="79693"/>
<dbReference type="Proteomes" id="UP000694845">
    <property type="component" value="Unplaced"/>
</dbReference>
<proteinExistence type="inferred from homology"/>
<feature type="domain" description="YrdC-like" evidence="16">
    <location>
        <begin position="54"/>
        <end position="242"/>
    </location>
</feature>
<dbReference type="Pfam" id="PF01300">
    <property type="entry name" value="Sua5_yciO_yrdC"/>
    <property type="match status" value="1"/>
</dbReference>
<name>A0A8B7XPH6_ACAPL</name>
<dbReference type="GO" id="GO:0005739">
    <property type="term" value="C:mitochondrion"/>
    <property type="evidence" value="ECO:0007669"/>
    <property type="project" value="UniProtKB-SubCell"/>
</dbReference>
<dbReference type="PANTHER" id="PTHR17490:SF10">
    <property type="entry name" value="THREONYLCARBAMOYL-AMP SYNTHASE"/>
    <property type="match status" value="1"/>
</dbReference>
<dbReference type="InterPro" id="IPR006070">
    <property type="entry name" value="Sua5-like_dom"/>
</dbReference>
<organism evidence="17 18">
    <name type="scientific">Acanthaster planci</name>
    <name type="common">Crown-of-thorns starfish</name>
    <dbReference type="NCBI Taxonomy" id="133434"/>
    <lineage>
        <taxon>Eukaryota</taxon>
        <taxon>Metazoa</taxon>
        <taxon>Echinodermata</taxon>
        <taxon>Eleutherozoa</taxon>
        <taxon>Asterozoa</taxon>
        <taxon>Asteroidea</taxon>
        <taxon>Valvatacea</taxon>
        <taxon>Valvatida</taxon>
        <taxon>Acanthasteridae</taxon>
        <taxon>Acanthaster</taxon>
    </lineage>
</organism>
<dbReference type="InterPro" id="IPR017945">
    <property type="entry name" value="DHBP_synth_RibB-like_a/b_dom"/>
</dbReference>
<evidence type="ECO:0000256" key="3">
    <source>
        <dbReference type="ARBA" id="ARBA00004496"/>
    </source>
</evidence>
<keyword evidence="17" id="KW-1185">Reference proteome</keyword>
<evidence type="ECO:0000256" key="1">
    <source>
        <dbReference type="ARBA" id="ARBA00004173"/>
    </source>
</evidence>
<evidence type="ECO:0000256" key="2">
    <source>
        <dbReference type="ARBA" id="ARBA00004202"/>
    </source>
</evidence>
<dbReference type="NCBIfam" id="TIGR00057">
    <property type="entry name" value="L-threonylcarbamoyladenylate synthase"/>
    <property type="match status" value="1"/>
</dbReference>
<protein>
    <recommendedName>
        <fullName evidence="6">Threonylcarbamoyl-AMP synthase</fullName>
        <ecNumber evidence="5">2.7.7.87</ecNumber>
    </recommendedName>
</protein>
<evidence type="ECO:0000256" key="11">
    <source>
        <dbReference type="ARBA" id="ARBA00023128"/>
    </source>
</evidence>
<evidence type="ECO:0000256" key="6">
    <source>
        <dbReference type="ARBA" id="ARBA00015492"/>
    </source>
</evidence>
<gene>
    <name evidence="18" type="primary">LOC110974604</name>
</gene>
<reference evidence="18" key="1">
    <citation type="submission" date="2025-08" db="UniProtKB">
        <authorList>
            <consortium name="RefSeq"/>
        </authorList>
    </citation>
    <scope>IDENTIFICATION</scope>
</reference>